<sequence>MKRGPEWLKLVSTAHTSQISATSRQLRDGAAVQVFILLPAAISLLLTVEKAQDCKPRPQVHFQSSRLARRNYSSSVHGKLRILEELRYLRDLFAKNARRLLHLVATSATKARADITKLLQKYYSLLFTNVPARVHQAMFDFNQWLAEVLDDTRSEGIEWGPSYGENPWLALEEQPQDGPLNEAFTVDHASTIELLRSACEYYIVQSESLQQSNVVLSMQVEELKIQLTDALVRAFDSQQALEREREVSALQARRFVMGVQIGDHLSQESTHGYRPADLHQQITDAFRMLNEVRAPHEDTETTASEATSVSDFEGIAVEGDQAEGDIEPESVEEVLEDQKHLPSDTVPTEGQKSPQSAVAQCDERDYQHLTQLQSSEELGGSWYQHALRSLKEKREQRRLERRDQPKPDLSETSFVTSSTEAVCEDSSFIDQEEYVKLAATRDAAENGEDVTWYRRALQHLKKERQRRVSFHDRNSFSSTISIAD</sequence>
<dbReference type="PANTHER" id="PTHR36535:SF1">
    <property type="entry name" value="DUF1772 DOMAIN-CONTAINING PROTEIN"/>
    <property type="match status" value="1"/>
</dbReference>
<evidence type="ECO:0000313" key="3">
    <source>
        <dbReference type="Proteomes" id="UP001632037"/>
    </source>
</evidence>
<gene>
    <name evidence="2" type="ORF">V7S43_013577</name>
</gene>
<dbReference type="Proteomes" id="UP001632037">
    <property type="component" value="Unassembled WGS sequence"/>
</dbReference>
<feature type="compositionally biased region" description="Basic and acidic residues" evidence="1">
    <location>
        <begin position="394"/>
        <end position="409"/>
    </location>
</feature>
<protein>
    <submittedName>
        <fullName evidence="2">Uncharacterized protein</fullName>
    </submittedName>
</protein>
<dbReference type="AlphaFoldDB" id="A0ABD3F798"/>
<feature type="region of interest" description="Disordered" evidence="1">
    <location>
        <begin position="330"/>
        <end position="359"/>
    </location>
</feature>
<keyword evidence="3" id="KW-1185">Reference proteome</keyword>
<reference evidence="2 3" key="1">
    <citation type="submission" date="2024-09" db="EMBL/GenBank/DDBJ databases">
        <title>Genome sequencing and assembly of Phytophthora oleae, isolate VK10A, causative agent of rot of olive drupes.</title>
        <authorList>
            <person name="Conti Taguali S."/>
            <person name="Riolo M."/>
            <person name="La Spada F."/>
            <person name="Cacciola S.O."/>
            <person name="Dionisio G."/>
        </authorList>
    </citation>
    <scope>NUCLEOTIDE SEQUENCE [LARGE SCALE GENOMIC DNA]</scope>
    <source>
        <strain evidence="2 3">VK10A</strain>
    </source>
</reference>
<accession>A0ABD3F798</accession>
<comment type="caution">
    <text evidence="2">The sequence shown here is derived from an EMBL/GenBank/DDBJ whole genome shotgun (WGS) entry which is preliminary data.</text>
</comment>
<evidence type="ECO:0000313" key="2">
    <source>
        <dbReference type="EMBL" id="KAL3661374.1"/>
    </source>
</evidence>
<feature type="region of interest" description="Disordered" evidence="1">
    <location>
        <begin position="394"/>
        <end position="414"/>
    </location>
</feature>
<evidence type="ECO:0000256" key="1">
    <source>
        <dbReference type="SAM" id="MobiDB-lite"/>
    </source>
</evidence>
<name>A0ABD3F798_9STRA</name>
<organism evidence="2 3">
    <name type="scientific">Phytophthora oleae</name>
    <dbReference type="NCBI Taxonomy" id="2107226"/>
    <lineage>
        <taxon>Eukaryota</taxon>
        <taxon>Sar</taxon>
        <taxon>Stramenopiles</taxon>
        <taxon>Oomycota</taxon>
        <taxon>Peronosporomycetes</taxon>
        <taxon>Peronosporales</taxon>
        <taxon>Peronosporaceae</taxon>
        <taxon>Phytophthora</taxon>
    </lineage>
</organism>
<feature type="compositionally biased region" description="Polar residues" evidence="1">
    <location>
        <begin position="345"/>
        <end position="358"/>
    </location>
</feature>
<proteinExistence type="predicted"/>
<dbReference type="PANTHER" id="PTHR36535">
    <property type="entry name" value="YALI0E30327P"/>
    <property type="match status" value="1"/>
</dbReference>
<dbReference type="EMBL" id="JBIMZQ010000036">
    <property type="protein sequence ID" value="KAL3661374.1"/>
    <property type="molecule type" value="Genomic_DNA"/>
</dbReference>